<dbReference type="STRING" id="1120964.GCA_001313265_05388"/>
<protein>
    <submittedName>
        <fullName evidence="2">Plasmid stabilization system protein ParE</fullName>
    </submittedName>
</protein>
<keyword evidence="3" id="KW-1185">Reference proteome</keyword>
<name>A0A1H5XS57_9BACT</name>
<proteinExistence type="predicted"/>
<dbReference type="OrthoDB" id="1098070at2"/>
<dbReference type="Proteomes" id="UP000236736">
    <property type="component" value="Unassembled WGS sequence"/>
</dbReference>
<organism evidence="2 3">
    <name type="scientific">Algoriphagus boritolerans DSM 17298 = JCM 18970</name>
    <dbReference type="NCBI Taxonomy" id="1120964"/>
    <lineage>
        <taxon>Bacteria</taxon>
        <taxon>Pseudomonadati</taxon>
        <taxon>Bacteroidota</taxon>
        <taxon>Cytophagia</taxon>
        <taxon>Cytophagales</taxon>
        <taxon>Cyclobacteriaceae</taxon>
        <taxon>Algoriphagus</taxon>
    </lineage>
</organism>
<evidence type="ECO:0000313" key="2">
    <source>
        <dbReference type="EMBL" id="SEG14257.1"/>
    </source>
</evidence>
<dbReference type="EMBL" id="FNVR01000015">
    <property type="protein sequence ID" value="SEG14257.1"/>
    <property type="molecule type" value="Genomic_DNA"/>
</dbReference>
<evidence type="ECO:0000313" key="3">
    <source>
        <dbReference type="Proteomes" id="UP000236736"/>
    </source>
</evidence>
<gene>
    <name evidence="2" type="ORF">SAMN03080598_02629</name>
</gene>
<dbReference type="RefSeq" id="WP_160111247.1">
    <property type="nucleotide sequence ID" value="NZ_BBFN01000033.1"/>
</dbReference>
<evidence type="ECO:0000256" key="1">
    <source>
        <dbReference type="ARBA" id="ARBA00022649"/>
    </source>
</evidence>
<dbReference type="Pfam" id="PF05016">
    <property type="entry name" value="ParE_toxin"/>
    <property type="match status" value="1"/>
</dbReference>
<sequence length="98" mass="11632">MPLKIKYSLSALDEQIQLLEYIIKNFGVNKGNEIYQRIENTLELIAENPEMFPTSLKKPELRKCVFSRQTSIYYRIKEDYIEIVSFRPNGIDPKKFKL</sequence>
<keyword evidence="1" id="KW-1277">Toxin-antitoxin system</keyword>
<dbReference type="Gene3D" id="3.30.2310.20">
    <property type="entry name" value="RelE-like"/>
    <property type="match status" value="1"/>
</dbReference>
<dbReference type="AlphaFoldDB" id="A0A1H5XS57"/>
<dbReference type="InterPro" id="IPR035093">
    <property type="entry name" value="RelE/ParE_toxin_dom_sf"/>
</dbReference>
<dbReference type="InterPro" id="IPR007712">
    <property type="entry name" value="RelE/ParE_toxin"/>
</dbReference>
<accession>A0A1H5XS57</accession>
<reference evidence="3" key="1">
    <citation type="submission" date="2016-10" db="EMBL/GenBank/DDBJ databases">
        <authorList>
            <person name="Varghese N."/>
            <person name="Submissions S."/>
        </authorList>
    </citation>
    <scope>NUCLEOTIDE SEQUENCE [LARGE SCALE GENOMIC DNA]</scope>
    <source>
        <strain evidence="3">DSM 17298</strain>
    </source>
</reference>